<dbReference type="RefSeq" id="WP_278465541.1">
    <property type="nucleotide sequence ID" value="NZ_DDOA01000002.1"/>
</dbReference>
<evidence type="ECO:0008006" key="5">
    <source>
        <dbReference type="Google" id="ProtNLM"/>
    </source>
</evidence>
<feature type="compositionally biased region" description="Basic and acidic residues" evidence="1">
    <location>
        <begin position="324"/>
        <end position="335"/>
    </location>
</feature>
<feature type="transmembrane region" description="Helical" evidence="2">
    <location>
        <begin position="21"/>
        <end position="45"/>
    </location>
</feature>
<evidence type="ECO:0000256" key="2">
    <source>
        <dbReference type="SAM" id="Phobius"/>
    </source>
</evidence>
<sequence>MRSLNQTVSQNAVRAVASRRGVTLMEVLMSVMIMGLGVIPLATLFPISVKRSAQATQLTNATILRYNAEAMLDAFPGRLLHDPDNDGNRDEHRYTNRKYIVDPIGYLLADDPAYQGRFGNDGQGAAYGNVLRFDAGFTAMGSGPNFFSQQDSWRVQFEGIPKSNSLTELEFYPEDLSTELMTDIDQNAVAGYSQGIWSRIVIFDESGKIAQVRPLTSIPPANISSHTLTGFTALPDNLRYVDSGGLGIVSKVRIEIQEQRYSYLFSVRHQPTRVAAVDVVVFFKRDFSPLSEVVHSVSDFVRYTPGADGSPGVDGVDDNQDGNTDDRGELGWKGSDDEPNYQFTLHYNNKITGPPLNMSVDDVRPPLRKGGHLFDVKNARWYRIQNYQENSSATAALVTLDQPIAQDIRTSAGSTTTADGVIIRSDVVQVYALGNKLDPSN</sequence>
<dbReference type="AlphaFoldDB" id="A0A3D3R2V6"/>
<organism evidence="3 4">
    <name type="scientific">Gimesia maris</name>
    <dbReference type="NCBI Taxonomy" id="122"/>
    <lineage>
        <taxon>Bacteria</taxon>
        <taxon>Pseudomonadati</taxon>
        <taxon>Planctomycetota</taxon>
        <taxon>Planctomycetia</taxon>
        <taxon>Planctomycetales</taxon>
        <taxon>Planctomycetaceae</taxon>
        <taxon>Gimesia</taxon>
    </lineage>
</organism>
<proteinExistence type="predicted"/>
<name>A0A3D3R2V6_9PLAN</name>
<keyword evidence="2" id="KW-0812">Transmembrane</keyword>
<keyword evidence="2" id="KW-1133">Transmembrane helix</keyword>
<evidence type="ECO:0000313" key="4">
    <source>
        <dbReference type="Proteomes" id="UP000263642"/>
    </source>
</evidence>
<accession>A0A3D3R2V6</accession>
<protein>
    <recommendedName>
        <fullName evidence="5">Prepilin-type N-terminal cleavage/methylation domain-containing protein</fullName>
    </recommendedName>
</protein>
<keyword evidence="2" id="KW-0472">Membrane</keyword>
<dbReference type="Proteomes" id="UP000263642">
    <property type="component" value="Unassembled WGS sequence"/>
</dbReference>
<reference evidence="3 4" key="1">
    <citation type="journal article" date="2018" name="Nat. Biotechnol.">
        <title>A standardized bacterial taxonomy based on genome phylogeny substantially revises the tree of life.</title>
        <authorList>
            <person name="Parks D.H."/>
            <person name="Chuvochina M."/>
            <person name="Waite D.W."/>
            <person name="Rinke C."/>
            <person name="Skarshewski A."/>
            <person name="Chaumeil P.A."/>
            <person name="Hugenholtz P."/>
        </authorList>
    </citation>
    <scope>NUCLEOTIDE SEQUENCE [LARGE SCALE GENOMIC DNA]</scope>
    <source>
        <strain evidence="3">UBA9375</strain>
    </source>
</reference>
<gene>
    <name evidence="3" type="ORF">DIT97_08825</name>
</gene>
<evidence type="ECO:0000256" key="1">
    <source>
        <dbReference type="SAM" id="MobiDB-lite"/>
    </source>
</evidence>
<evidence type="ECO:0000313" key="3">
    <source>
        <dbReference type="EMBL" id="HCO23145.1"/>
    </source>
</evidence>
<dbReference type="EMBL" id="DQAY01000053">
    <property type="protein sequence ID" value="HCO23145.1"/>
    <property type="molecule type" value="Genomic_DNA"/>
</dbReference>
<feature type="region of interest" description="Disordered" evidence="1">
    <location>
        <begin position="306"/>
        <end position="335"/>
    </location>
</feature>
<comment type="caution">
    <text evidence="3">The sequence shown here is derived from an EMBL/GenBank/DDBJ whole genome shotgun (WGS) entry which is preliminary data.</text>
</comment>